<dbReference type="PANTHER" id="PTHR10457">
    <property type="entry name" value="MEVALONATE KINASE/GALACTOKINASE"/>
    <property type="match status" value="1"/>
</dbReference>
<evidence type="ECO:0000313" key="5">
    <source>
        <dbReference type="Proteomes" id="UP001412067"/>
    </source>
</evidence>
<sequence length="120" mass="13176">MYKPSIRVEIKTREADETVEARKHADEAEPDEEKLQELGELMNDSHYSCSVLYECRLSKSGRPAMAEETGIGRGAGSTHWKEMTIDSRAAGNPAICPELEELVKVCRDNGPLGARLTGVG</sequence>
<dbReference type="Gene3D" id="3.30.70.3170">
    <property type="match status" value="1"/>
</dbReference>
<evidence type="ECO:0000313" key="4">
    <source>
        <dbReference type="EMBL" id="KAK8970430.1"/>
    </source>
</evidence>
<dbReference type="EMBL" id="JBBWWR010000002">
    <property type="protein sequence ID" value="KAK8970430.1"/>
    <property type="molecule type" value="Genomic_DNA"/>
</dbReference>
<gene>
    <name evidence="4" type="primary">GAL1</name>
    <name evidence="4" type="ORF">KSP40_PGU013282</name>
</gene>
<keyword evidence="2" id="KW-0067">ATP-binding</keyword>
<dbReference type="PANTHER" id="PTHR10457:SF7">
    <property type="entry name" value="GALACTOKINASE-RELATED"/>
    <property type="match status" value="1"/>
</dbReference>
<name>A0ABR2N3B8_9ASPA</name>
<keyword evidence="5" id="KW-1185">Reference proteome</keyword>
<keyword evidence="1" id="KW-0547">Nucleotide-binding</keyword>
<evidence type="ECO:0000256" key="2">
    <source>
        <dbReference type="ARBA" id="ARBA00022840"/>
    </source>
</evidence>
<dbReference type="Proteomes" id="UP001412067">
    <property type="component" value="Unassembled WGS sequence"/>
</dbReference>
<comment type="caution">
    <text evidence="4">The sequence shown here is derived from an EMBL/GenBank/DDBJ whole genome shotgun (WGS) entry which is preliminary data.</text>
</comment>
<evidence type="ECO:0000256" key="3">
    <source>
        <dbReference type="SAM" id="MobiDB-lite"/>
    </source>
</evidence>
<dbReference type="Gene3D" id="1.20.1440.340">
    <property type="match status" value="1"/>
</dbReference>
<protein>
    <submittedName>
        <fullName evidence="4">Galactokinase</fullName>
    </submittedName>
</protein>
<feature type="region of interest" description="Disordered" evidence="3">
    <location>
        <begin position="1"/>
        <end position="33"/>
    </location>
</feature>
<proteinExistence type="predicted"/>
<organism evidence="4 5">
    <name type="scientific">Platanthera guangdongensis</name>
    <dbReference type="NCBI Taxonomy" id="2320717"/>
    <lineage>
        <taxon>Eukaryota</taxon>
        <taxon>Viridiplantae</taxon>
        <taxon>Streptophyta</taxon>
        <taxon>Embryophyta</taxon>
        <taxon>Tracheophyta</taxon>
        <taxon>Spermatophyta</taxon>
        <taxon>Magnoliopsida</taxon>
        <taxon>Liliopsida</taxon>
        <taxon>Asparagales</taxon>
        <taxon>Orchidaceae</taxon>
        <taxon>Orchidoideae</taxon>
        <taxon>Orchideae</taxon>
        <taxon>Orchidinae</taxon>
        <taxon>Platanthera</taxon>
    </lineage>
</organism>
<accession>A0ABR2N3B8</accession>
<evidence type="ECO:0000256" key="1">
    <source>
        <dbReference type="ARBA" id="ARBA00022741"/>
    </source>
</evidence>
<reference evidence="4 5" key="1">
    <citation type="journal article" date="2022" name="Nat. Plants">
        <title>Genomes of leafy and leafless Platanthera orchids illuminate the evolution of mycoheterotrophy.</title>
        <authorList>
            <person name="Li M.H."/>
            <person name="Liu K.W."/>
            <person name="Li Z."/>
            <person name="Lu H.C."/>
            <person name="Ye Q.L."/>
            <person name="Zhang D."/>
            <person name="Wang J.Y."/>
            <person name="Li Y.F."/>
            <person name="Zhong Z.M."/>
            <person name="Liu X."/>
            <person name="Yu X."/>
            <person name="Liu D.K."/>
            <person name="Tu X.D."/>
            <person name="Liu B."/>
            <person name="Hao Y."/>
            <person name="Liao X.Y."/>
            <person name="Jiang Y.T."/>
            <person name="Sun W.H."/>
            <person name="Chen J."/>
            <person name="Chen Y.Q."/>
            <person name="Ai Y."/>
            <person name="Zhai J.W."/>
            <person name="Wu S.S."/>
            <person name="Zhou Z."/>
            <person name="Hsiao Y.Y."/>
            <person name="Wu W.L."/>
            <person name="Chen Y.Y."/>
            <person name="Lin Y.F."/>
            <person name="Hsu J.L."/>
            <person name="Li C.Y."/>
            <person name="Wang Z.W."/>
            <person name="Zhao X."/>
            <person name="Zhong W.Y."/>
            <person name="Ma X.K."/>
            <person name="Ma L."/>
            <person name="Huang J."/>
            <person name="Chen G.Z."/>
            <person name="Huang M.Z."/>
            <person name="Huang L."/>
            <person name="Peng D.H."/>
            <person name="Luo Y.B."/>
            <person name="Zou S.Q."/>
            <person name="Chen S.P."/>
            <person name="Lan S."/>
            <person name="Tsai W.C."/>
            <person name="Van de Peer Y."/>
            <person name="Liu Z.J."/>
        </authorList>
    </citation>
    <scope>NUCLEOTIDE SEQUENCE [LARGE SCALE GENOMIC DNA]</scope>
    <source>
        <strain evidence="4">Lor288</strain>
    </source>
</reference>